<reference evidence="3 4" key="3">
    <citation type="submission" date="2020-08" db="EMBL/GenBank/DDBJ databases">
        <title>Genomic Encyclopedia of Type Strains, Phase IV (KMG-IV): sequencing the most valuable type-strain genomes for metagenomic binning, comparative biology and taxonomic classification.</title>
        <authorList>
            <person name="Goeker M."/>
        </authorList>
    </citation>
    <scope>NUCLEOTIDE SEQUENCE [LARGE SCALE GENOMIC DNA]</scope>
    <source>
        <strain evidence="3 4">DSM 24105</strain>
    </source>
</reference>
<feature type="signal peptide" evidence="1">
    <location>
        <begin position="1"/>
        <end position="21"/>
    </location>
</feature>
<proteinExistence type="predicted"/>
<protein>
    <submittedName>
        <fullName evidence="3">Uncharacterized protein</fullName>
    </submittedName>
</protein>
<evidence type="ECO:0000313" key="4">
    <source>
        <dbReference type="Proteomes" id="UP000517759"/>
    </source>
</evidence>
<feature type="chain" id="PRO_5031573663" evidence="1">
    <location>
        <begin position="22"/>
        <end position="114"/>
    </location>
</feature>
<name>A0A7W6F6L6_9HYPH</name>
<dbReference type="PROSITE" id="PS51257">
    <property type="entry name" value="PROKAR_LIPOPROTEIN"/>
    <property type="match status" value="1"/>
</dbReference>
<evidence type="ECO:0000256" key="1">
    <source>
        <dbReference type="SAM" id="SignalP"/>
    </source>
</evidence>
<organism evidence="3 4">
    <name type="scientific">Methylobacterium brachythecii</name>
    <dbReference type="NCBI Taxonomy" id="1176177"/>
    <lineage>
        <taxon>Bacteria</taxon>
        <taxon>Pseudomonadati</taxon>
        <taxon>Pseudomonadota</taxon>
        <taxon>Alphaproteobacteria</taxon>
        <taxon>Hyphomicrobiales</taxon>
        <taxon>Methylobacteriaceae</taxon>
        <taxon>Methylobacterium</taxon>
    </lineage>
</organism>
<sequence length="114" mass="10993">MSIRHSGLVLAALIAAGSLGACNSDSSVPGPTAAAALPAEAAAVAALPSGSGCGPTIAHTQAIVSSDIATENLNASVGKRFTADLDAAASACAAGRSAEGMHLLAAAKSRYGYR</sequence>
<comment type="caution">
    <text evidence="3">The sequence shown here is derived from an EMBL/GenBank/DDBJ whole genome shotgun (WGS) entry which is preliminary data.</text>
</comment>
<evidence type="ECO:0000313" key="3">
    <source>
        <dbReference type="EMBL" id="MBB3902542.1"/>
    </source>
</evidence>
<reference evidence="2" key="1">
    <citation type="journal article" date="2014" name="Int. J. Syst. Evol. Microbiol.">
        <title>Complete genome of a new Firmicutes species belonging to the dominant human colonic microbiota ('Ruminococcus bicirculans') reveals two chromosomes and a selective capacity to utilize plant glucans.</title>
        <authorList>
            <consortium name="NISC Comparative Sequencing Program"/>
            <person name="Wegmann U."/>
            <person name="Louis P."/>
            <person name="Goesmann A."/>
            <person name="Henrissat B."/>
            <person name="Duncan S.H."/>
            <person name="Flint H.J."/>
        </authorList>
    </citation>
    <scope>NUCLEOTIDE SEQUENCE</scope>
    <source>
        <strain evidence="2">NBRC 107710</strain>
    </source>
</reference>
<keyword evidence="5" id="KW-1185">Reference proteome</keyword>
<accession>A0A7W6F6L6</accession>
<evidence type="ECO:0000313" key="2">
    <source>
        <dbReference type="EMBL" id="GLS42388.1"/>
    </source>
</evidence>
<reference evidence="5" key="2">
    <citation type="journal article" date="2019" name="Int. J. Syst. Evol. Microbiol.">
        <title>The Global Catalogue of Microorganisms (GCM) 10K type strain sequencing project: providing services to taxonomists for standard genome sequencing and annotation.</title>
        <authorList>
            <consortium name="The Broad Institute Genomics Platform"/>
            <consortium name="The Broad Institute Genome Sequencing Center for Infectious Disease"/>
            <person name="Wu L."/>
            <person name="Ma J."/>
        </authorList>
    </citation>
    <scope>NUCLEOTIDE SEQUENCE [LARGE SCALE GENOMIC DNA]</scope>
    <source>
        <strain evidence="5">NBRC 107710</strain>
    </source>
</reference>
<dbReference type="Proteomes" id="UP001156881">
    <property type="component" value="Unassembled WGS sequence"/>
</dbReference>
<dbReference type="EMBL" id="JACIDN010000003">
    <property type="protein sequence ID" value="MBB3902542.1"/>
    <property type="molecule type" value="Genomic_DNA"/>
</dbReference>
<dbReference type="EMBL" id="BSPG01000001">
    <property type="protein sequence ID" value="GLS42388.1"/>
    <property type="molecule type" value="Genomic_DNA"/>
</dbReference>
<evidence type="ECO:0000313" key="5">
    <source>
        <dbReference type="Proteomes" id="UP001156881"/>
    </source>
</evidence>
<dbReference type="AlphaFoldDB" id="A0A7W6F6L6"/>
<dbReference type="RefSeq" id="WP_183504556.1">
    <property type="nucleotide sequence ID" value="NZ_BSPG01000001.1"/>
</dbReference>
<dbReference type="Proteomes" id="UP000517759">
    <property type="component" value="Unassembled WGS sequence"/>
</dbReference>
<gene>
    <name evidence="2" type="ORF">GCM10007884_03730</name>
    <name evidence="3" type="ORF">GGR33_002037</name>
</gene>
<keyword evidence="1" id="KW-0732">Signal</keyword>
<reference evidence="2" key="4">
    <citation type="submission" date="2023-01" db="EMBL/GenBank/DDBJ databases">
        <title>Draft genome sequence of Methylobacterium brachythecii strain NBRC 107710.</title>
        <authorList>
            <person name="Sun Q."/>
            <person name="Mori K."/>
        </authorList>
    </citation>
    <scope>NUCLEOTIDE SEQUENCE</scope>
    <source>
        <strain evidence="2">NBRC 107710</strain>
    </source>
</reference>